<accession>A0AAJ6HMA7</accession>
<feature type="coiled-coil region" evidence="1">
    <location>
        <begin position="513"/>
        <end position="547"/>
    </location>
</feature>
<proteinExistence type="predicted"/>
<dbReference type="Proteomes" id="UP001235874">
    <property type="component" value="Chromosome"/>
</dbReference>
<evidence type="ECO:0000256" key="1">
    <source>
        <dbReference type="SAM" id="Coils"/>
    </source>
</evidence>
<sequence>MYELLRIRLHSVGPAGARYQDVVLDFSGVGRAVTYQQESLLDRPEILRRPSPASVLFLENGGGKSVLMKLIFSVVLPGRRRVVGTTNTRVLEKFVQADDVAHVALEWMHAETGRLLVTGKISEWRNQVVSADPENLLDLWYYFRPTESMDLDRLPLTQDGRLISASGFQHRLTELTAIDPRLAFYNTRRHGEWTERLDQLGLDSELFRYQREMNAGEGEAVDAFAFTSDEAFVEFLLKAVHDEAAPRELADMLTKYAEVIAMRDDLLLEQDFIGGALERLEPLASAATAEEKAKSTARLLAENHRGLETRIITRAARERELVKVRKALADDRVAAEADAKADASQRASAVAELQWFDASYKLGEAEREETTSKAAHGQAKAELRAWEDTQKIIDLRAASYLVKQLRERVEATESQALPALEQKNLAASALVRALRQLVEESQQKAAAAAERAVSCDATAENAQAAAAAAGASASARRAEADLWKQEIENVWKALDAARHDGLLLGESTARMAAAAAIEAGEALKAELEDRERELDRLDERVQSAYQKVMAEGAALGVAESAAERAAESYRGAVDRTGQLAADPRLVDLNDGTDVLLDQDHQVLLERLRAANEEAGQEHVVLRVEASDDARERVDLENGRLLPPPPEIVSACVALNEAGIHAWTGWEYLAEIADVDARRDILRRVPQLATGVVLNDARDLPTAQEVLTARRILPTMHIGVGSAEALLAADRDGIAGAAFVVPLDPALYDPAAAEQALAAILDRDGVRERRMMALVTEIDRDADLAAQIRLWRAEFPEGAVAELAANAQSATAIVSEAQQNALLSEREYQTAVDERDGVRDDRSRLKQAIPESDERCHRLARLAEDESRATSLSEQVSTTREDAERQEAEKNRKDQEARAQRAEAELQRRQEEALRQSISRHREEISRVAGGDDMADAPIPAEPVEELRQRFQTARELYAEVELGADLRTALTAAETQEAAKRSVEAGIEAQSRAWATELLNTPAGADEAGREGAVRAAQRSVTRTQERVVEAAKETARCTTKLNGLMRQHDLPSDFLRPDNHEHVTELLAAARIRSRSAERHLVKATEARVLAENEHGRVARQAERFQDIIDAMDSREEGDAVAEPYERDHDAARAALGTSRRALRTAQRTATEAATDTTRAAESLSNFAAESRFDLLGSNFRKQINSIPVSGLAVYAQEWSVALRPRLASLTGDLADIERHRDGIVLRLHGMVDNALQTLRTAQKVSRLPSGLGDWTGQEFLRIRYKPLETGPLRHRLGEIIDEAAKGKTADGREVKRDGMSLLLRGVRAAAPHGFRVDMLKPDSVLREERERVSEIKDVFSGGQQLTAAILLYCTMAALRANHRGRLRDRHSGVLFLDNPIGRASASYLIGLQRSVAEALGVQLIYTTGLFDADALREFPLVVRLRNDADLRAGRKYLSVDKSVRERWSPLRPAGDGGDLSSVRMFVREEASIDTNPGGGTFAEPAGGNRD</sequence>
<dbReference type="RefSeq" id="WP_306270583.1">
    <property type="nucleotide sequence ID" value="NZ_CP130472.1"/>
</dbReference>
<evidence type="ECO:0000256" key="2">
    <source>
        <dbReference type="SAM" id="MobiDB-lite"/>
    </source>
</evidence>
<protein>
    <recommendedName>
        <fullName evidence="5">Chromosome segregation ATPase</fullName>
    </recommendedName>
</protein>
<keyword evidence="4" id="KW-1185">Reference proteome</keyword>
<reference evidence="3 4" key="1">
    <citation type="submission" date="2023-07" db="EMBL/GenBank/DDBJ databases">
        <title>Micromonospora profundi TRM 95458 converts glycerol to a new osmotic compound.</title>
        <authorList>
            <person name="Lu D."/>
        </authorList>
    </citation>
    <scope>NUCLEOTIDE SEQUENCE [LARGE SCALE GENOMIC DNA]</scope>
    <source>
        <strain evidence="3 4">TRM95458</strain>
    </source>
</reference>
<evidence type="ECO:0000313" key="4">
    <source>
        <dbReference type="Proteomes" id="UP001235874"/>
    </source>
</evidence>
<evidence type="ECO:0008006" key="5">
    <source>
        <dbReference type="Google" id="ProtNLM"/>
    </source>
</evidence>
<feature type="compositionally biased region" description="Low complexity" evidence="2">
    <location>
        <begin position="1139"/>
        <end position="1161"/>
    </location>
</feature>
<feature type="region of interest" description="Disordered" evidence="2">
    <location>
        <begin position="1473"/>
        <end position="1492"/>
    </location>
</feature>
<evidence type="ECO:0000313" key="3">
    <source>
        <dbReference type="EMBL" id="WLS43206.1"/>
    </source>
</evidence>
<feature type="region of interest" description="Disordered" evidence="2">
    <location>
        <begin position="1138"/>
        <end position="1161"/>
    </location>
</feature>
<feature type="coiled-coil region" evidence="1">
    <location>
        <begin position="395"/>
        <end position="451"/>
    </location>
</feature>
<dbReference type="KEGG" id="mprn:Q3V37_17445"/>
<dbReference type="EMBL" id="CP130472">
    <property type="protein sequence ID" value="WLS43206.1"/>
    <property type="molecule type" value="Genomic_DNA"/>
</dbReference>
<organism evidence="3 4">
    <name type="scientific">Micromonospora profundi</name>
    <dbReference type="NCBI Taxonomy" id="1420889"/>
    <lineage>
        <taxon>Bacteria</taxon>
        <taxon>Bacillati</taxon>
        <taxon>Actinomycetota</taxon>
        <taxon>Actinomycetes</taxon>
        <taxon>Micromonosporales</taxon>
        <taxon>Micromonosporaceae</taxon>
        <taxon>Micromonospora</taxon>
    </lineage>
</organism>
<feature type="compositionally biased region" description="Basic and acidic residues" evidence="2">
    <location>
        <begin position="878"/>
        <end position="925"/>
    </location>
</feature>
<gene>
    <name evidence="3" type="ORF">Q3V37_17445</name>
</gene>
<keyword evidence="1" id="KW-0175">Coiled coil</keyword>
<name>A0AAJ6HMA7_9ACTN</name>
<feature type="region of interest" description="Disordered" evidence="2">
    <location>
        <begin position="860"/>
        <end position="936"/>
    </location>
</feature>
<feature type="compositionally biased region" description="Polar residues" evidence="2">
    <location>
        <begin position="868"/>
        <end position="877"/>
    </location>
</feature>